<dbReference type="InterPro" id="IPR036869">
    <property type="entry name" value="J_dom_sf"/>
</dbReference>
<evidence type="ECO:0000256" key="11">
    <source>
        <dbReference type="ARBA" id="ARBA00030422"/>
    </source>
</evidence>
<organism evidence="14 15">
    <name type="scientific">Athelia psychrophila</name>
    <dbReference type="NCBI Taxonomy" id="1759441"/>
    <lineage>
        <taxon>Eukaryota</taxon>
        <taxon>Fungi</taxon>
        <taxon>Dikarya</taxon>
        <taxon>Basidiomycota</taxon>
        <taxon>Agaricomycotina</taxon>
        <taxon>Agaricomycetes</taxon>
        <taxon>Agaricomycetidae</taxon>
        <taxon>Atheliales</taxon>
        <taxon>Atheliaceae</taxon>
        <taxon>Athelia</taxon>
    </lineage>
</organism>
<evidence type="ECO:0000256" key="12">
    <source>
        <dbReference type="ARBA" id="ARBA00031407"/>
    </source>
</evidence>
<evidence type="ECO:0000256" key="1">
    <source>
        <dbReference type="ARBA" id="ARBA00004637"/>
    </source>
</evidence>
<feature type="compositionally biased region" description="Low complexity" evidence="13">
    <location>
        <begin position="163"/>
        <end position="178"/>
    </location>
</feature>
<dbReference type="OrthoDB" id="10262892at2759"/>
<dbReference type="GO" id="GO:0030150">
    <property type="term" value="P:protein import into mitochondrial matrix"/>
    <property type="evidence" value="ECO:0007669"/>
    <property type="project" value="InterPro"/>
</dbReference>
<keyword evidence="5" id="KW-0813">Transport</keyword>
<feature type="region of interest" description="Disordered" evidence="13">
    <location>
        <begin position="149"/>
        <end position="178"/>
    </location>
</feature>
<comment type="subcellular location">
    <subcellularLocation>
        <location evidence="1">Mitochondrion inner membrane</location>
        <topology evidence="1">Peripheral membrane protein</topology>
    </subcellularLocation>
</comment>
<dbReference type="Pfam" id="PF03656">
    <property type="entry name" value="Pam16"/>
    <property type="match status" value="1"/>
</dbReference>
<reference evidence="14 15" key="1">
    <citation type="journal article" date="2016" name="Mol. Biol. Evol.">
        <title>Comparative Genomics of Early-Diverging Mushroom-Forming Fungi Provides Insights into the Origins of Lignocellulose Decay Capabilities.</title>
        <authorList>
            <person name="Nagy L.G."/>
            <person name="Riley R."/>
            <person name="Tritt A."/>
            <person name="Adam C."/>
            <person name="Daum C."/>
            <person name="Floudas D."/>
            <person name="Sun H."/>
            <person name="Yadav J.S."/>
            <person name="Pangilinan J."/>
            <person name="Larsson K.H."/>
            <person name="Matsuura K."/>
            <person name="Barry K."/>
            <person name="Labutti K."/>
            <person name="Kuo R."/>
            <person name="Ohm R.A."/>
            <person name="Bhattacharya S.S."/>
            <person name="Shirouzu T."/>
            <person name="Yoshinaga Y."/>
            <person name="Martin F.M."/>
            <person name="Grigoriev I.V."/>
            <person name="Hibbett D.S."/>
        </authorList>
    </citation>
    <scope>NUCLEOTIDE SEQUENCE [LARGE SCALE GENOMIC DNA]</scope>
    <source>
        <strain evidence="14 15">CBS 109695</strain>
    </source>
</reference>
<protein>
    <recommendedName>
        <fullName evidence="4">Mitochondrial import inner membrane translocase subunit TIM16</fullName>
    </recommendedName>
    <alternativeName>
        <fullName evidence="3">Mitochondrial import inner membrane translocase subunit tim16</fullName>
    </alternativeName>
    <alternativeName>
        <fullName evidence="11 12">Presequence translocated-associated motor subunit PAM16</fullName>
    </alternativeName>
</protein>
<keyword evidence="10" id="KW-0472">Membrane</keyword>
<gene>
    <name evidence="14" type="ORF">FIBSPDRAFT_862324</name>
</gene>
<evidence type="ECO:0000256" key="7">
    <source>
        <dbReference type="ARBA" id="ARBA00022927"/>
    </source>
</evidence>
<dbReference type="Gene3D" id="1.10.287.110">
    <property type="entry name" value="DnaJ domain"/>
    <property type="match status" value="1"/>
</dbReference>
<dbReference type="STRING" id="436010.A0A166IHL5"/>
<evidence type="ECO:0000256" key="9">
    <source>
        <dbReference type="ARBA" id="ARBA00023128"/>
    </source>
</evidence>
<proteinExistence type="inferred from homology"/>
<evidence type="ECO:0000256" key="4">
    <source>
        <dbReference type="ARBA" id="ARBA00020721"/>
    </source>
</evidence>
<evidence type="ECO:0000256" key="3">
    <source>
        <dbReference type="ARBA" id="ARBA00013571"/>
    </source>
</evidence>
<dbReference type="GO" id="GO:0005744">
    <property type="term" value="C:TIM23 mitochondrial import inner membrane translocase complex"/>
    <property type="evidence" value="ECO:0007669"/>
    <property type="project" value="InterPro"/>
</dbReference>
<comment type="similarity">
    <text evidence="2">Belongs to the TIM16/PAM16 family.</text>
</comment>
<keyword evidence="9" id="KW-0496">Mitochondrion</keyword>
<dbReference type="Proteomes" id="UP000076532">
    <property type="component" value="Unassembled WGS sequence"/>
</dbReference>
<keyword evidence="8" id="KW-0811">Translocation</keyword>
<keyword evidence="7" id="KW-0653">Protein transport</keyword>
<dbReference type="PANTHER" id="PTHR12388">
    <property type="entry name" value="MITOCHONDRIA ASSOCIATED GRANULOCYTE MACROPHAGE CSF SIGNALING MOLECULE"/>
    <property type="match status" value="1"/>
</dbReference>
<dbReference type="PANTHER" id="PTHR12388:SF0">
    <property type="entry name" value="MITOCHONDRIAL IMPORT INNER MEMBRANE TRANSLOCASE SUBUNIT TIM16"/>
    <property type="match status" value="1"/>
</dbReference>
<evidence type="ECO:0000256" key="10">
    <source>
        <dbReference type="ARBA" id="ARBA00023136"/>
    </source>
</evidence>
<dbReference type="EMBL" id="KV417560">
    <property type="protein sequence ID" value="KZP19834.1"/>
    <property type="molecule type" value="Genomic_DNA"/>
</dbReference>
<evidence type="ECO:0000256" key="13">
    <source>
        <dbReference type="SAM" id="MobiDB-lite"/>
    </source>
</evidence>
<evidence type="ECO:0000313" key="14">
    <source>
        <dbReference type="EMBL" id="KZP19834.1"/>
    </source>
</evidence>
<evidence type="ECO:0000256" key="5">
    <source>
        <dbReference type="ARBA" id="ARBA00022448"/>
    </source>
</evidence>
<feature type="compositionally biased region" description="Basic and acidic residues" evidence="13">
    <location>
        <begin position="149"/>
        <end position="162"/>
    </location>
</feature>
<evidence type="ECO:0000313" key="15">
    <source>
        <dbReference type="Proteomes" id="UP000076532"/>
    </source>
</evidence>
<dbReference type="AlphaFoldDB" id="A0A166IHL5"/>
<keyword evidence="6" id="KW-0999">Mitochondrion inner membrane</keyword>
<keyword evidence="15" id="KW-1185">Reference proteome</keyword>
<evidence type="ECO:0000256" key="8">
    <source>
        <dbReference type="ARBA" id="ARBA00023010"/>
    </source>
</evidence>
<dbReference type="InterPro" id="IPR005341">
    <property type="entry name" value="Tim16"/>
</dbReference>
<accession>A0A166IHL5</accession>
<name>A0A166IHL5_9AGAM</name>
<evidence type="ECO:0000256" key="2">
    <source>
        <dbReference type="ARBA" id="ARBA00008817"/>
    </source>
</evidence>
<evidence type="ECO:0000256" key="6">
    <source>
        <dbReference type="ARBA" id="ARBA00022792"/>
    </source>
</evidence>
<sequence>MSLPKVIVQIVVTGGQILGRAFYEAGRQAVKNAKAAPISAVGGDVAGVRHANSDSSTDKLTREHRMTLDEAHLILNTKPESTLESVKNHYEHLFKMNSPAPKAKVKEAAPKPKAPTAKGAKAIVLPSHSHYLQSKVVRALDRIEAELKVAKEDGVEEPKAEPTPETESATETGTGKSP</sequence>